<keyword evidence="20" id="KW-0539">Nucleus</keyword>
<keyword evidence="12" id="KW-0862">Zinc</keyword>
<keyword evidence="18" id="KW-0804">Transcription</keyword>
<dbReference type="InterPro" id="IPR002035">
    <property type="entry name" value="VWF_A"/>
</dbReference>
<evidence type="ECO:0000256" key="7">
    <source>
        <dbReference type="ARBA" id="ARBA00022475"/>
    </source>
</evidence>
<evidence type="ECO:0000259" key="28">
    <source>
        <dbReference type="PROSITE" id="PS51980"/>
    </source>
</evidence>
<evidence type="ECO:0000256" key="13">
    <source>
        <dbReference type="ARBA" id="ARBA00022949"/>
    </source>
</evidence>
<keyword evidence="8 21" id="KW-0812">Transmembrane</keyword>
<keyword evidence="15" id="KW-0805">Transcription regulation</keyword>
<feature type="transmembrane region" description="Helical" evidence="25">
    <location>
        <begin position="196"/>
        <end position="219"/>
    </location>
</feature>
<evidence type="ECO:0000256" key="6">
    <source>
        <dbReference type="ARBA" id="ARBA00022427"/>
    </source>
</evidence>
<dbReference type="GO" id="GO:0070830">
    <property type="term" value="P:bicellular tight junction assembly"/>
    <property type="evidence" value="ECO:0007669"/>
    <property type="project" value="TreeGrafter"/>
</dbReference>
<protein>
    <submittedName>
        <fullName evidence="29">MARVEL domain-containing protein 2</fullName>
    </submittedName>
</protein>
<dbReference type="GO" id="GO:0008270">
    <property type="term" value="F:zinc ion binding"/>
    <property type="evidence" value="ECO:0007669"/>
    <property type="project" value="UniProtKB-KW"/>
</dbReference>
<dbReference type="Pfam" id="PF04056">
    <property type="entry name" value="Ssl1"/>
    <property type="match status" value="1"/>
</dbReference>
<dbReference type="eggNOG" id="KOG4796">
    <property type="taxonomic scope" value="Eukaryota"/>
</dbReference>
<dbReference type="Gene3D" id="6.10.140.340">
    <property type="match status" value="2"/>
</dbReference>
<evidence type="ECO:0000256" key="22">
    <source>
        <dbReference type="PROSITE-ProRule" id="PRU01324"/>
    </source>
</evidence>
<dbReference type="AlphaFoldDB" id="M7BW70"/>
<feature type="compositionally biased region" description="Pro residues" evidence="24">
    <location>
        <begin position="54"/>
        <end position="65"/>
    </location>
</feature>
<dbReference type="PROSITE" id="PS51980">
    <property type="entry name" value="OCEL"/>
    <property type="match status" value="2"/>
</dbReference>
<feature type="region of interest" description="Disordered" evidence="24">
    <location>
        <begin position="53"/>
        <end position="82"/>
    </location>
</feature>
<feature type="coiled-coil region" evidence="23">
    <location>
        <begin position="984"/>
        <end position="1018"/>
    </location>
</feature>
<feature type="domain" description="MARVEL" evidence="27">
    <location>
        <begin position="562"/>
        <end position="773"/>
    </location>
</feature>
<comment type="similarity">
    <text evidence="4">Belongs to the GTF2H2 family.</text>
</comment>
<dbReference type="SUPFAM" id="SSF144292">
    <property type="entry name" value="occludin/ELL-like"/>
    <property type="match status" value="2"/>
</dbReference>
<evidence type="ECO:0000256" key="2">
    <source>
        <dbReference type="ARBA" id="ARBA00004435"/>
    </source>
</evidence>
<dbReference type="GO" id="GO:0006281">
    <property type="term" value="P:DNA repair"/>
    <property type="evidence" value="ECO:0007669"/>
    <property type="project" value="UniProtKB-KW"/>
</dbReference>
<proteinExistence type="inferred from homology"/>
<dbReference type="Pfam" id="PF01284">
    <property type="entry name" value="MARVEL"/>
    <property type="match status" value="2"/>
</dbReference>
<keyword evidence="14 25" id="KW-1133">Transmembrane helix</keyword>
<feature type="region of interest" description="Disordered" evidence="24">
    <location>
        <begin position="96"/>
        <end position="147"/>
    </location>
</feature>
<gene>
    <name evidence="29" type="ORF">UY3_06518</name>
</gene>
<keyword evidence="7" id="KW-1003">Cell membrane</keyword>
<feature type="transmembrane region" description="Helical" evidence="25">
    <location>
        <begin position="748"/>
        <end position="769"/>
    </location>
</feature>
<dbReference type="GO" id="GO:0016324">
    <property type="term" value="C:apical plasma membrane"/>
    <property type="evidence" value="ECO:0007669"/>
    <property type="project" value="TreeGrafter"/>
</dbReference>
<evidence type="ECO:0000256" key="4">
    <source>
        <dbReference type="ARBA" id="ARBA00006092"/>
    </source>
</evidence>
<dbReference type="SUPFAM" id="SSF53300">
    <property type="entry name" value="vWA-like"/>
    <property type="match status" value="1"/>
</dbReference>
<evidence type="ECO:0000256" key="23">
    <source>
        <dbReference type="SAM" id="Coils"/>
    </source>
</evidence>
<keyword evidence="17 21" id="KW-0472">Membrane</keyword>
<keyword evidence="9" id="KW-0479">Metal-binding</keyword>
<feature type="region of interest" description="Disordered" evidence="24">
    <location>
        <begin position="908"/>
        <end position="952"/>
    </location>
</feature>
<dbReference type="Pfam" id="PF07303">
    <property type="entry name" value="Occludin_ELL"/>
    <property type="match status" value="2"/>
</dbReference>
<reference evidence="30" key="1">
    <citation type="journal article" date="2013" name="Nat. Genet.">
        <title>The draft genomes of soft-shell turtle and green sea turtle yield insights into the development and evolution of the turtle-specific body plan.</title>
        <authorList>
            <person name="Wang Z."/>
            <person name="Pascual-Anaya J."/>
            <person name="Zadissa A."/>
            <person name="Li W."/>
            <person name="Niimura Y."/>
            <person name="Huang Z."/>
            <person name="Li C."/>
            <person name="White S."/>
            <person name="Xiong Z."/>
            <person name="Fang D."/>
            <person name="Wang B."/>
            <person name="Ming Y."/>
            <person name="Chen Y."/>
            <person name="Zheng Y."/>
            <person name="Kuraku S."/>
            <person name="Pignatelli M."/>
            <person name="Herrero J."/>
            <person name="Beal K."/>
            <person name="Nozawa M."/>
            <person name="Li Q."/>
            <person name="Wang J."/>
            <person name="Zhang H."/>
            <person name="Yu L."/>
            <person name="Shigenobu S."/>
            <person name="Wang J."/>
            <person name="Liu J."/>
            <person name="Flicek P."/>
            <person name="Searle S."/>
            <person name="Wang J."/>
            <person name="Kuratani S."/>
            <person name="Yin Y."/>
            <person name="Aken B."/>
            <person name="Zhang G."/>
            <person name="Irie N."/>
        </authorList>
    </citation>
    <scope>NUCLEOTIDE SEQUENCE [LARGE SCALE GENOMIC DNA]</scope>
</reference>
<evidence type="ECO:0000256" key="18">
    <source>
        <dbReference type="ARBA" id="ARBA00023163"/>
    </source>
</evidence>
<dbReference type="InterPro" id="IPR007198">
    <property type="entry name" value="Ssl1-like"/>
</dbReference>
<feature type="compositionally biased region" description="Basic and acidic residues" evidence="24">
    <location>
        <begin position="99"/>
        <end position="108"/>
    </location>
</feature>
<comment type="subcellular location">
    <subcellularLocation>
        <location evidence="2">Cell junction</location>
        <location evidence="2">Tight junction</location>
    </subcellularLocation>
    <subcellularLocation>
        <location evidence="3">Cell membrane</location>
        <topology evidence="3">Multi-pass membrane protein</topology>
    </subcellularLocation>
    <subcellularLocation>
        <location evidence="1">Nucleus</location>
    </subcellularLocation>
</comment>
<evidence type="ECO:0000256" key="9">
    <source>
        <dbReference type="ARBA" id="ARBA00022723"/>
    </source>
</evidence>
<comment type="similarity">
    <text evidence="5 22">Belongs to the ELL/occludin family.</text>
</comment>
<sequence length="1280" mass="144665">MSSRSALSQHRSRQHGRATQYDEVYVDSSFLEDTASLPQSSQNAELLLSVDALPAPPLPLQPPLGPEFYPSDQEEPPDLKPVRRFIPDSWKNFFKGRRNNPELDKPASDIKYTSGGVECSPPASPVQQSHKSAASSYKDPYGGSGGSYNSRKEAEAMLTQDLYSSLERHTQMALTYSEKVEAYNLRYSYMKSWAGLLRILCVVELLLGAAVFACVTAYIHKDNEWYNMFGYSQPYGFTANSIYGGYYYSGPKTPFILVVAGLAWLVTIALLVLGMSMYYRTILLDSNWWPLTEFGINVALFILYMAAAIVYVNDANRGGLCYYQLFKTPMNASFCRIEGGQTAAMIFLFVTVIVYLISTVVSLKLWRHEGARRHRERMEQEYESEDRPREVNYRQFKSVEMKPELLNGHIPSGYIPKPIVMPDYLAKYPAIQTDDERDRYKAVFNDQFAEYKELSAEVQVVLKKFDDLDVLVSKLSLHPGNTLEHDRISKVLQEYKKKKNNRQLVGTAPEQQFASHALCKPSHYAPSNITYAEEMRSQPMYSQPAYSYYPEDEVQHFYRWTSPPGIIKIMSVLIVVMCVGIFACVASTLPWDLEFYGSSSLGSGIGYSGYGGFGGSYSYGSGYGYGGAYGIGGNYIEPRAAKGFILAMSAFCFIAGMAIFITSVTNSNMSRTRRYYLILIIVSAVLGFLVFVASIVYVMAVNPTAQASGSVFYSQLIALCSQYSASTNTGIFVNQYLYHYCVVEPQEAIAIVLGFLVIVAFAIIIYFSVKTRNQMNYYGKMNILWDKAKVYEDDPPNVEEWTLQWHRCTATAVPQQLHRCKVSCVATVCRHSAVTTVHLSVKLMSVGVKNVNAEPAEVADYPDQVASSMVYSVSEKVNENQDYTDTTYRAMPESEVIVPLMKDLTQSNYTGNSSYDGSAKEPPQKRRAGRRKRTNSDNYDADYTTGGESCDELEEDWDREYPPVTTDQQRQTYKRDFDSGLQEYKRLQAELDEVSKTLSRLDKELDGYSEDSEEYKIAAEQYNRMKAIKAYRKQADFDRQTDMDDEPEKTKRWEGGYERTWEVLKEDESGSLKATIEDILFKAKRKRIFEHHGQVRLGMMRHLYVVVDGSRTMEDQDLKPNRLTCTLKLLEYFVEEYFDQNPISQIGIIVTKSKRAEKLTELSGNPRKHTTALKKAVDLTCHGEPSLYNSLNLAMQTLKHMPGHTSREVLIIFSSLTTCDPSNIYDLIKCLKAVKIRVSVIGLSAEVRVCTVLARETGGFPQHTIASLSDQDAKPSFSMA</sequence>
<keyword evidence="10" id="KW-0227">DNA damage</keyword>
<dbReference type="SMART" id="SM00327">
    <property type="entry name" value="VWA"/>
    <property type="match status" value="1"/>
</dbReference>
<evidence type="ECO:0000256" key="10">
    <source>
        <dbReference type="ARBA" id="ARBA00022763"/>
    </source>
</evidence>
<evidence type="ECO:0000313" key="30">
    <source>
        <dbReference type="Proteomes" id="UP000031443"/>
    </source>
</evidence>
<feature type="transmembrane region" description="Helical" evidence="25">
    <location>
        <begin position="676"/>
        <end position="700"/>
    </location>
</feature>
<evidence type="ECO:0000256" key="8">
    <source>
        <dbReference type="ARBA" id="ARBA00022692"/>
    </source>
</evidence>
<dbReference type="GO" id="GO:0031410">
    <property type="term" value="C:cytoplasmic vesicle"/>
    <property type="evidence" value="ECO:0007669"/>
    <property type="project" value="TreeGrafter"/>
</dbReference>
<evidence type="ECO:0000259" key="26">
    <source>
        <dbReference type="PROSITE" id="PS50234"/>
    </source>
</evidence>
<feature type="transmembrane region" description="Helical" evidence="25">
    <location>
        <begin position="644"/>
        <end position="664"/>
    </location>
</feature>
<evidence type="ECO:0000256" key="1">
    <source>
        <dbReference type="ARBA" id="ARBA00004123"/>
    </source>
</evidence>
<dbReference type="PANTHER" id="PTHR23288">
    <property type="entry name" value="OCCLUDIN AND RNA POLYMERASE II ELONGATION FACTOR ELL"/>
    <property type="match status" value="1"/>
</dbReference>
<keyword evidence="30" id="KW-1185">Reference proteome</keyword>
<feature type="compositionally biased region" description="Polar residues" evidence="24">
    <location>
        <begin position="125"/>
        <end position="135"/>
    </location>
</feature>
<evidence type="ECO:0000256" key="16">
    <source>
        <dbReference type="ARBA" id="ARBA00023054"/>
    </source>
</evidence>
<dbReference type="Proteomes" id="UP000031443">
    <property type="component" value="Unassembled WGS sequence"/>
</dbReference>
<name>M7BW70_CHEMY</name>
<evidence type="ECO:0000256" key="21">
    <source>
        <dbReference type="PROSITE-ProRule" id="PRU00581"/>
    </source>
</evidence>
<dbReference type="InterPro" id="IPR031176">
    <property type="entry name" value="ELL/occludin"/>
</dbReference>
<dbReference type="InterPro" id="IPR010844">
    <property type="entry name" value="Occludin_ELL"/>
</dbReference>
<evidence type="ECO:0000256" key="25">
    <source>
        <dbReference type="SAM" id="Phobius"/>
    </source>
</evidence>
<feature type="transmembrane region" description="Helical" evidence="25">
    <location>
        <begin position="291"/>
        <end position="312"/>
    </location>
</feature>
<dbReference type="CDD" id="cd01453">
    <property type="entry name" value="vWA_transcription_factor_IIH_type"/>
    <property type="match status" value="1"/>
</dbReference>
<organism evidence="29 30">
    <name type="scientific">Chelonia mydas</name>
    <name type="common">Green sea-turtle</name>
    <name type="synonym">Chelonia agassizi</name>
    <dbReference type="NCBI Taxonomy" id="8469"/>
    <lineage>
        <taxon>Eukaryota</taxon>
        <taxon>Metazoa</taxon>
        <taxon>Chordata</taxon>
        <taxon>Craniata</taxon>
        <taxon>Vertebrata</taxon>
        <taxon>Euteleostomi</taxon>
        <taxon>Archelosauria</taxon>
        <taxon>Testudinata</taxon>
        <taxon>Testudines</taxon>
        <taxon>Cryptodira</taxon>
        <taxon>Durocryptodira</taxon>
        <taxon>Americhelydia</taxon>
        <taxon>Chelonioidea</taxon>
        <taxon>Cheloniidae</taxon>
        <taxon>Chelonia</taxon>
    </lineage>
</organism>
<feature type="region of interest" description="Disordered" evidence="24">
    <location>
        <begin position="1"/>
        <end position="22"/>
    </location>
</feature>
<accession>M7BW70</accession>
<evidence type="ECO:0000256" key="11">
    <source>
        <dbReference type="ARBA" id="ARBA00022771"/>
    </source>
</evidence>
<evidence type="ECO:0000256" key="15">
    <source>
        <dbReference type="ARBA" id="ARBA00023015"/>
    </source>
</evidence>
<dbReference type="GO" id="GO:0005923">
    <property type="term" value="C:bicellular tight junction"/>
    <property type="evidence" value="ECO:0007669"/>
    <property type="project" value="UniProtKB-SubCell"/>
</dbReference>
<dbReference type="STRING" id="8469.M7BW70"/>
<evidence type="ECO:0000256" key="14">
    <source>
        <dbReference type="ARBA" id="ARBA00022989"/>
    </source>
</evidence>
<evidence type="ECO:0000256" key="20">
    <source>
        <dbReference type="ARBA" id="ARBA00023242"/>
    </source>
</evidence>
<dbReference type="PROSITE" id="PS50234">
    <property type="entry name" value="VWFA"/>
    <property type="match status" value="1"/>
</dbReference>
<keyword evidence="16 23" id="KW-0175">Coiled coil</keyword>
<dbReference type="PANTHER" id="PTHR23288:SF4">
    <property type="entry name" value="OCCLUDIN"/>
    <property type="match status" value="1"/>
</dbReference>
<evidence type="ECO:0000259" key="27">
    <source>
        <dbReference type="PROSITE" id="PS51225"/>
    </source>
</evidence>
<keyword evidence="13" id="KW-0965">Cell junction</keyword>
<evidence type="ECO:0000256" key="5">
    <source>
        <dbReference type="ARBA" id="ARBA00009171"/>
    </source>
</evidence>
<evidence type="ECO:0000313" key="29">
    <source>
        <dbReference type="EMBL" id="EMP36303.1"/>
    </source>
</evidence>
<evidence type="ECO:0000256" key="19">
    <source>
        <dbReference type="ARBA" id="ARBA00023204"/>
    </source>
</evidence>
<dbReference type="FunFam" id="3.40.50.410:FF:000015">
    <property type="entry name" value="General transcription factor IIH subunit 2"/>
    <property type="match status" value="1"/>
</dbReference>
<evidence type="ECO:0000256" key="24">
    <source>
        <dbReference type="SAM" id="MobiDB-lite"/>
    </source>
</evidence>
<keyword evidence="6" id="KW-0796">Tight junction</keyword>
<dbReference type="InterPro" id="IPR008253">
    <property type="entry name" value="Marvel"/>
</dbReference>
<evidence type="ECO:0000256" key="12">
    <source>
        <dbReference type="ARBA" id="ARBA00022833"/>
    </source>
</evidence>
<feature type="transmembrane region" description="Helical" evidence="25">
    <location>
        <begin position="255"/>
        <end position="279"/>
    </location>
</feature>
<evidence type="ECO:0000256" key="17">
    <source>
        <dbReference type="ARBA" id="ARBA00023136"/>
    </source>
</evidence>
<feature type="transmembrane region" description="Helical" evidence="25">
    <location>
        <begin position="569"/>
        <end position="591"/>
    </location>
</feature>
<feature type="domain" description="VWFA" evidence="26">
    <location>
        <begin position="1102"/>
        <end position="1280"/>
    </location>
</feature>
<feature type="domain" description="MARVEL" evidence="27">
    <location>
        <begin position="192"/>
        <end position="367"/>
    </location>
</feature>
<evidence type="ECO:0000256" key="3">
    <source>
        <dbReference type="ARBA" id="ARBA00004651"/>
    </source>
</evidence>
<dbReference type="GO" id="GO:0005634">
    <property type="term" value="C:nucleus"/>
    <property type="evidence" value="ECO:0007669"/>
    <property type="project" value="UniProtKB-SubCell"/>
</dbReference>
<dbReference type="EMBL" id="KB525692">
    <property type="protein sequence ID" value="EMP36303.1"/>
    <property type="molecule type" value="Genomic_DNA"/>
</dbReference>
<keyword evidence="11" id="KW-0863">Zinc-finger</keyword>
<dbReference type="Gene3D" id="3.40.50.410">
    <property type="entry name" value="von Willebrand factor, type A domain"/>
    <property type="match status" value="1"/>
</dbReference>
<keyword evidence="19" id="KW-0234">DNA repair</keyword>
<dbReference type="InterPro" id="IPR036465">
    <property type="entry name" value="vWFA_dom_sf"/>
</dbReference>
<feature type="transmembrane region" description="Helical" evidence="25">
    <location>
        <begin position="343"/>
        <end position="366"/>
    </location>
</feature>
<dbReference type="PROSITE" id="PS51225">
    <property type="entry name" value="MARVEL"/>
    <property type="match status" value="2"/>
</dbReference>
<feature type="domain" description="OCEL" evidence="28">
    <location>
        <begin position="955"/>
        <end position="1062"/>
    </location>
</feature>
<feature type="domain" description="OCEL" evidence="28">
    <location>
        <begin position="422"/>
        <end position="536"/>
    </location>
</feature>